<dbReference type="NCBIfam" id="TIGR00714">
    <property type="entry name" value="hscB"/>
    <property type="match status" value="1"/>
</dbReference>
<name>A0ABT2YFY7_9BURK</name>
<dbReference type="InterPro" id="IPR004640">
    <property type="entry name" value="HscB"/>
</dbReference>
<reference evidence="6 7" key="1">
    <citation type="submission" date="2021-11" db="EMBL/GenBank/DDBJ databases">
        <authorList>
            <person name="Liang Q."/>
            <person name="Mou H."/>
            <person name="Liu Z."/>
        </authorList>
    </citation>
    <scope>NUCLEOTIDE SEQUENCE [LARGE SCALE GENOMIC DNA]</scope>
    <source>
        <strain evidence="6 7">CHU3</strain>
    </source>
</reference>
<comment type="similarity">
    <text evidence="1 4">Belongs to the HscB family.</text>
</comment>
<dbReference type="EMBL" id="JAJIRN010000005">
    <property type="protein sequence ID" value="MCV2368973.1"/>
    <property type="molecule type" value="Genomic_DNA"/>
</dbReference>
<dbReference type="Gene3D" id="1.10.287.110">
    <property type="entry name" value="DnaJ domain"/>
    <property type="match status" value="1"/>
</dbReference>
<dbReference type="InterPro" id="IPR036386">
    <property type="entry name" value="HscB_C_sf"/>
</dbReference>
<sequence length="172" mass="19629">MKLDDDDFSLFGLPQRQAQTRAEIDARWKDLQAQVHPDKFATQGAAAQRIAMQWAVRVNEAHQRLRDPLKRAAYLCELRGAPLRLNENTRMPTAFLMEQMAWREALDEAGGAAEVQQLDDELAQRENELLAEVQLLLDEQGRTEAAAEQVRALMFIAKFRSDIDRRLDALGQ</sequence>
<dbReference type="Gene3D" id="1.20.1280.20">
    <property type="entry name" value="HscB, C-terminal domain"/>
    <property type="match status" value="1"/>
</dbReference>
<dbReference type="PANTHER" id="PTHR14021">
    <property type="entry name" value="IRON-SULFUR CLUSTER CO-CHAPERONE PROTEIN HSCB"/>
    <property type="match status" value="1"/>
</dbReference>
<dbReference type="PANTHER" id="PTHR14021:SF15">
    <property type="entry name" value="IRON-SULFUR CLUSTER CO-CHAPERONE PROTEIN HSCB"/>
    <property type="match status" value="1"/>
</dbReference>
<evidence type="ECO:0000259" key="5">
    <source>
        <dbReference type="PROSITE" id="PS50076"/>
    </source>
</evidence>
<evidence type="ECO:0000313" key="7">
    <source>
        <dbReference type="Proteomes" id="UP001209701"/>
    </source>
</evidence>
<dbReference type="SUPFAM" id="SSF47144">
    <property type="entry name" value="HSC20 (HSCB), C-terminal oligomerisation domain"/>
    <property type="match status" value="1"/>
</dbReference>
<comment type="caution">
    <text evidence="6">The sequence shown here is derived from an EMBL/GenBank/DDBJ whole genome shotgun (WGS) entry which is preliminary data.</text>
</comment>
<evidence type="ECO:0000256" key="1">
    <source>
        <dbReference type="ARBA" id="ARBA00010476"/>
    </source>
</evidence>
<accession>A0ABT2YFY7</accession>
<dbReference type="SMART" id="SM00271">
    <property type="entry name" value="DnaJ"/>
    <property type="match status" value="1"/>
</dbReference>
<evidence type="ECO:0000313" key="6">
    <source>
        <dbReference type="EMBL" id="MCV2368973.1"/>
    </source>
</evidence>
<dbReference type="Pfam" id="PF07743">
    <property type="entry name" value="HSCB_C"/>
    <property type="match status" value="1"/>
</dbReference>
<dbReference type="HAMAP" id="MF_00682">
    <property type="entry name" value="HscB"/>
    <property type="match status" value="1"/>
</dbReference>
<keyword evidence="7" id="KW-1185">Reference proteome</keyword>
<keyword evidence="2 4" id="KW-0143">Chaperone</keyword>
<dbReference type="InterPro" id="IPR009073">
    <property type="entry name" value="HscB_oligo_C"/>
</dbReference>
<dbReference type="InterPro" id="IPR036869">
    <property type="entry name" value="J_dom_sf"/>
</dbReference>
<evidence type="ECO:0000256" key="2">
    <source>
        <dbReference type="ARBA" id="ARBA00023186"/>
    </source>
</evidence>
<comment type="subunit">
    <text evidence="4">Interacts with HscA and stimulates its ATPase activity.</text>
</comment>
<dbReference type="SUPFAM" id="SSF46565">
    <property type="entry name" value="Chaperone J-domain"/>
    <property type="match status" value="1"/>
</dbReference>
<organism evidence="6 7">
    <name type="scientific">Roseateles oligotrophus</name>
    <dbReference type="NCBI Taxonomy" id="1769250"/>
    <lineage>
        <taxon>Bacteria</taxon>
        <taxon>Pseudomonadati</taxon>
        <taxon>Pseudomonadota</taxon>
        <taxon>Betaproteobacteria</taxon>
        <taxon>Burkholderiales</taxon>
        <taxon>Sphaerotilaceae</taxon>
        <taxon>Roseateles</taxon>
    </lineage>
</organism>
<dbReference type="CDD" id="cd06257">
    <property type="entry name" value="DnaJ"/>
    <property type="match status" value="1"/>
</dbReference>
<evidence type="ECO:0000256" key="4">
    <source>
        <dbReference type="HAMAP-Rule" id="MF_00682"/>
    </source>
</evidence>
<protein>
    <recommendedName>
        <fullName evidence="4">Co-chaperone protein HscB homolog</fullName>
    </recommendedName>
</protein>
<gene>
    <name evidence="4 6" type="primary">hscB</name>
    <name evidence="6" type="ORF">LNV07_12865</name>
</gene>
<dbReference type="RefSeq" id="WP_263571561.1">
    <property type="nucleotide sequence ID" value="NZ_JAJIRN010000005.1"/>
</dbReference>
<proteinExistence type="inferred from homology"/>
<dbReference type="InterPro" id="IPR001623">
    <property type="entry name" value="DnaJ_domain"/>
</dbReference>
<comment type="function">
    <text evidence="3 4">Co-chaperone involved in the maturation of iron-sulfur cluster-containing proteins. Seems to help targeting proteins to be folded toward HscA.</text>
</comment>
<dbReference type="PROSITE" id="PS50076">
    <property type="entry name" value="DNAJ_2"/>
    <property type="match status" value="1"/>
</dbReference>
<evidence type="ECO:0000256" key="3">
    <source>
        <dbReference type="ARBA" id="ARBA00025596"/>
    </source>
</evidence>
<feature type="domain" description="J" evidence="5">
    <location>
        <begin position="6"/>
        <end position="78"/>
    </location>
</feature>
<dbReference type="Proteomes" id="UP001209701">
    <property type="component" value="Unassembled WGS sequence"/>
</dbReference>